<dbReference type="AlphaFoldDB" id="A0A1I1H9F4"/>
<dbReference type="GO" id="GO:0006654">
    <property type="term" value="P:phosphatidic acid biosynthetic process"/>
    <property type="evidence" value="ECO:0007669"/>
    <property type="project" value="TreeGrafter"/>
</dbReference>
<keyword evidence="1 5" id="KW-0808">Transferase</keyword>
<dbReference type="SMART" id="SM00028">
    <property type="entry name" value="TPR"/>
    <property type="match status" value="1"/>
</dbReference>
<dbReference type="InterPro" id="IPR002123">
    <property type="entry name" value="Plipid/glycerol_acylTrfase"/>
</dbReference>
<dbReference type="RefSeq" id="WP_159427794.1">
    <property type="nucleotide sequence ID" value="NZ_FOLI01000007.1"/>
</dbReference>
<evidence type="ECO:0000313" key="5">
    <source>
        <dbReference type="EMBL" id="SFC18103.1"/>
    </source>
</evidence>
<protein>
    <submittedName>
        <fullName evidence="5">1-acyl-sn-glycerol-3-phosphate acyltransferases</fullName>
    </submittedName>
</protein>
<name>A0A1I1H9F4_9LACO</name>
<dbReference type="PROSITE" id="PS50005">
    <property type="entry name" value="TPR"/>
    <property type="match status" value="1"/>
</dbReference>
<keyword evidence="3" id="KW-0802">TPR repeat</keyword>
<evidence type="ECO:0000256" key="1">
    <source>
        <dbReference type="ARBA" id="ARBA00022679"/>
    </source>
</evidence>
<evidence type="ECO:0000256" key="2">
    <source>
        <dbReference type="ARBA" id="ARBA00023315"/>
    </source>
</evidence>
<dbReference type="EMBL" id="FOLI01000007">
    <property type="protein sequence ID" value="SFC18103.1"/>
    <property type="molecule type" value="Genomic_DNA"/>
</dbReference>
<dbReference type="SUPFAM" id="SSF69593">
    <property type="entry name" value="Glycerol-3-phosphate (1)-acyltransferase"/>
    <property type="match status" value="1"/>
</dbReference>
<evidence type="ECO:0000259" key="4">
    <source>
        <dbReference type="SMART" id="SM00563"/>
    </source>
</evidence>
<keyword evidence="6" id="KW-1185">Reference proteome</keyword>
<accession>A0A1I1H9F4</accession>
<evidence type="ECO:0000313" key="6">
    <source>
        <dbReference type="Proteomes" id="UP000199376"/>
    </source>
</evidence>
<dbReference type="PANTHER" id="PTHR10434:SF40">
    <property type="entry name" value="1-ACYL-SN-GLYCEROL-3-PHOSPHATE ACYLTRANSFERASE"/>
    <property type="match status" value="1"/>
</dbReference>
<evidence type="ECO:0000256" key="3">
    <source>
        <dbReference type="PROSITE-ProRule" id="PRU00339"/>
    </source>
</evidence>
<proteinExistence type="predicted"/>
<dbReference type="Proteomes" id="UP000199376">
    <property type="component" value="Unassembled WGS sequence"/>
</dbReference>
<keyword evidence="2 5" id="KW-0012">Acyltransferase</keyword>
<dbReference type="CDD" id="cd07989">
    <property type="entry name" value="LPLAT_AGPAT-like"/>
    <property type="match status" value="1"/>
</dbReference>
<feature type="repeat" description="TPR" evidence="3">
    <location>
        <begin position="300"/>
        <end position="333"/>
    </location>
</feature>
<dbReference type="Gene3D" id="1.25.40.10">
    <property type="entry name" value="Tetratricopeptide repeat domain"/>
    <property type="match status" value="1"/>
</dbReference>
<dbReference type="Pfam" id="PF01553">
    <property type="entry name" value="Acyltransferase"/>
    <property type="match status" value="1"/>
</dbReference>
<dbReference type="OrthoDB" id="9803035at2"/>
<dbReference type="InterPro" id="IPR019734">
    <property type="entry name" value="TPR_rpt"/>
</dbReference>
<sequence>MVKLISTCLSWAIRTFYLRKVTGIENLKHLEGSIISANHASYLDHFIILALLEGVIDRKKIYFLTKKEAFQGLFTKWWHEMMQGISIDRDGKATSSLREIVKHLKQGDVVVIYPEGTRTRTGLIGQGSDGAVVIANLTGAPIIPIGITGAFDALPAKHFWPRKSIVHVAVGSARRIQFKGNRHRAVETQKLMDDIAQLSGEYSNNNQVQSVVDVARFYNTVGIRDFLNERIPARTAFIRAQLLMKQYVKNNPQDEEAWLELGISYARLSLLTRHTVKRWYYQRKAMGAFDESLLINREDESILFAVGRLYHEQKKYERARLFYERALKVNANHFPSRIWLIRIYQKQKEYNLAESLAKNTTTLQSVDQVSQRRQLEALAFLMRFNKKYDYIVEQEKQP</sequence>
<dbReference type="STRING" id="283737.SAMN05660453_1239"/>
<reference evidence="6" key="1">
    <citation type="submission" date="2016-10" db="EMBL/GenBank/DDBJ databases">
        <authorList>
            <person name="Varghese N."/>
            <person name="Submissions S."/>
        </authorList>
    </citation>
    <scope>NUCLEOTIDE SEQUENCE [LARGE SCALE GENOMIC DNA]</scope>
    <source>
        <strain evidence="6">DSM 19113</strain>
    </source>
</reference>
<dbReference type="GO" id="GO:0003841">
    <property type="term" value="F:1-acylglycerol-3-phosphate O-acyltransferase activity"/>
    <property type="evidence" value="ECO:0007669"/>
    <property type="project" value="TreeGrafter"/>
</dbReference>
<feature type="domain" description="Phospholipid/glycerol acyltransferase" evidence="4">
    <location>
        <begin position="33"/>
        <end position="150"/>
    </location>
</feature>
<organism evidence="5 6">
    <name type="scientific">Fructobacillus durionis</name>
    <dbReference type="NCBI Taxonomy" id="283737"/>
    <lineage>
        <taxon>Bacteria</taxon>
        <taxon>Bacillati</taxon>
        <taxon>Bacillota</taxon>
        <taxon>Bacilli</taxon>
        <taxon>Lactobacillales</taxon>
        <taxon>Lactobacillaceae</taxon>
        <taxon>Fructobacillus</taxon>
    </lineage>
</organism>
<gene>
    <name evidence="5" type="ORF">SAMN05660453_1239</name>
</gene>
<dbReference type="PANTHER" id="PTHR10434">
    <property type="entry name" value="1-ACYL-SN-GLYCEROL-3-PHOSPHATE ACYLTRANSFERASE"/>
    <property type="match status" value="1"/>
</dbReference>
<dbReference type="InterPro" id="IPR011990">
    <property type="entry name" value="TPR-like_helical_dom_sf"/>
</dbReference>
<dbReference type="SMART" id="SM00563">
    <property type="entry name" value="PlsC"/>
    <property type="match status" value="1"/>
</dbReference>
<dbReference type="SUPFAM" id="SSF48452">
    <property type="entry name" value="TPR-like"/>
    <property type="match status" value="1"/>
</dbReference>